<dbReference type="Proteomes" id="UP001396334">
    <property type="component" value="Unassembled WGS sequence"/>
</dbReference>
<keyword evidence="1" id="KW-0812">Transmembrane</keyword>
<organism evidence="2 3">
    <name type="scientific">Hibiscus sabdariffa</name>
    <name type="common">roselle</name>
    <dbReference type="NCBI Taxonomy" id="183260"/>
    <lineage>
        <taxon>Eukaryota</taxon>
        <taxon>Viridiplantae</taxon>
        <taxon>Streptophyta</taxon>
        <taxon>Embryophyta</taxon>
        <taxon>Tracheophyta</taxon>
        <taxon>Spermatophyta</taxon>
        <taxon>Magnoliopsida</taxon>
        <taxon>eudicotyledons</taxon>
        <taxon>Gunneridae</taxon>
        <taxon>Pentapetalae</taxon>
        <taxon>rosids</taxon>
        <taxon>malvids</taxon>
        <taxon>Malvales</taxon>
        <taxon>Malvaceae</taxon>
        <taxon>Malvoideae</taxon>
        <taxon>Hibiscus</taxon>
    </lineage>
</organism>
<proteinExistence type="predicted"/>
<comment type="caution">
    <text evidence="2">The sequence shown here is derived from an EMBL/GenBank/DDBJ whole genome shotgun (WGS) entry which is preliminary data.</text>
</comment>
<dbReference type="PANTHER" id="PTHR34658">
    <property type="entry name" value="OS01G0151800 PROTEIN"/>
    <property type="match status" value="1"/>
</dbReference>
<keyword evidence="1" id="KW-1133">Transmembrane helix</keyword>
<reference evidence="2 3" key="1">
    <citation type="journal article" date="2024" name="G3 (Bethesda)">
        <title>Genome assembly of Hibiscus sabdariffa L. provides insights into metabolisms of medicinal natural products.</title>
        <authorList>
            <person name="Kim T."/>
        </authorList>
    </citation>
    <scope>NUCLEOTIDE SEQUENCE [LARGE SCALE GENOMIC DNA]</scope>
    <source>
        <strain evidence="2">TK-2024</strain>
        <tissue evidence="2">Old leaves</tissue>
    </source>
</reference>
<evidence type="ECO:0000313" key="2">
    <source>
        <dbReference type="EMBL" id="KAK9043198.1"/>
    </source>
</evidence>
<evidence type="ECO:0000313" key="3">
    <source>
        <dbReference type="Proteomes" id="UP001396334"/>
    </source>
</evidence>
<evidence type="ECO:0000256" key="1">
    <source>
        <dbReference type="SAM" id="Phobius"/>
    </source>
</evidence>
<protein>
    <submittedName>
        <fullName evidence="2">Uncharacterized protein</fullName>
    </submittedName>
</protein>
<keyword evidence="1" id="KW-0472">Membrane</keyword>
<name>A0ABR2U0D7_9ROSI</name>
<dbReference type="PANTHER" id="PTHR34658:SF5">
    <property type="entry name" value="PROTEIN, PUTATIVE-RELATED"/>
    <property type="match status" value="1"/>
</dbReference>
<feature type="transmembrane region" description="Helical" evidence="1">
    <location>
        <begin position="44"/>
        <end position="62"/>
    </location>
</feature>
<keyword evidence="3" id="KW-1185">Reference proteome</keyword>
<gene>
    <name evidence="2" type="ORF">V6N11_071545</name>
</gene>
<sequence length="110" mass="11698">MAGLIQAITWTTLLTLMVGIASFVPEMALMVKRSKVDFFMPTVFAGPVVAVSACVIRSLGLWETETANQNPRVAISHLLQLACSAAASIPRASATTIALQATIDDHQIKS</sequence>
<dbReference type="EMBL" id="JBBPBN010000003">
    <property type="protein sequence ID" value="KAK9043198.1"/>
    <property type="molecule type" value="Genomic_DNA"/>
</dbReference>
<feature type="transmembrane region" description="Helical" evidence="1">
    <location>
        <begin position="7"/>
        <end position="24"/>
    </location>
</feature>
<accession>A0ABR2U0D7</accession>